<dbReference type="PANTHER" id="PTHR31072:SF240">
    <property type="entry name" value="TRANSCRIPTION FACTOR TCP10"/>
    <property type="match status" value="1"/>
</dbReference>
<feature type="region of interest" description="Disordered" evidence="6">
    <location>
        <begin position="282"/>
        <end position="311"/>
    </location>
</feature>
<evidence type="ECO:0000256" key="3">
    <source>
        <dbReference type="ARBA" id="ARBA00023125"/>
    </source>
</evidence>
<evidence type="ECO:0000313" key="9">
    <source>
        <dbReference type="Proteomes" id="UP000030748"/>
    </source>
</evidence>
<keyword evidence="5" id="KW-0539">Nucleus</keyword>
<reference evidence="8 9" key="1">
    <citation type="journal article" date="2013" name="Proc. Natl. Acad. Sci. U.S.A.">
        <title>Fine-scale variation in meiotic recombination in Mimulus inferred from population shotgun sequencing.</title>
        <authorList>
            <person name="Hellsten U."/>
            <person name="Wright K.M."/>
            <person name="Jenkins J."/>
            <person name="Shu S."/>
            <person name="Yuan Y."/>
            <person name="Wessler S.R."/>
            <person name="Schmutz J."/>
            <person name="Willis J.H."/>
            <person name="Rokhsar D.S."/>
        </authorList>
    </citation>
    <scope>NUCLEOTIDE SEQUENCE [LARGE SCALE GENOMIC DNA]</scope>
    <source>
        <strain evidence="9">cv. DUN x IM62</strain>
    </source>
</reference>
<evidence type="ECO:0000259" key="7">
    <source>
        <dbReference type="PROSITE" id="PS51369"/>
    </source>
</evidence>
<dbReference type="PROSITE" id="PS51369">
    <property type="entry name" value="TCP"/>
    <property type="match status" value="1"/>
</dbReference>
<keyword evidence="4" id="KW-0804">Transcription</keyword>
<dbReference type="AlphaFoldDB" id="A0A022RU18"/>
<keyword evidence="2" id="KW-0805">Transcription regulation</keyword>
<evidence type="ECO:0000256" key="1">
    <source>
        <dbReference type="ARBA" id="ARBA00004123"/>
    </source>
</evidence>
<feature type="domain" description="TCP" evidence="7">
    <location>
        <begin position="13"/>
        <end position="72"/>
    </location>
</feature>
<dbReference type="InterPro" id="IPR005333">
    <property type="entry name" value="Transcription_factor_TCP"/>
</dbReference>
<feature type="region of interest" description="Disordered" evidence="6">
    <location>
        <begin position="124"/>
        <end position="145"/>
    </location>
</feature>
<evidence type="ECO:0000256" key="6">
    <source>
        <dbReference type="SAM" id="MobiDB-lite"/>
    </source>
</evidence>
<dbReference type="eggNOG" id="ENOG502QQFU">
    <property type="taxonomic scope" value="Eukaryota"/>
</dbReference>
<dbReference type="InterPro" id="IPR017887">
    <property type="entry name" value="TF_TCP_subgr"/>
</dbReference>
<keyword evidence="3" id="KW-0238">DNA-binding</keyword>
<keyword evidence="9" id="KW-1185">Reference proteome</keyword>
<name>A0A022RU18_ERYGU</name>
<feature type="compositionally biased region" description="Polar residues" evidence="6">
    <location>
        <begin position="184"/>
        <end position="195"/>
    </location>
</feature>
<feature type="region of interest" description="Disordered" evidence="6">
    <location>
        <begin position="184"/>
        <end position="207"/>
    </location>
</feature>
<dbReference type="Proteomes" id="UP000030748">
    <property type="component" value="Unassembled WGS sequence"/>
</dbReference>
<evidence type="ECO:0000256" key="2">
    <source>
        <dbReference type="ARBA" id="ARBA00023015"/>
    </source>
</evidence>
<evidence type="ECO:0000313" key="8">
    <source>
        <dbReference type="EMBL" id="EYU43253.1"/>
    </source>
</evidence>
<dbReference type="GO" id="GO:2000032">
    <property type="term" value="P:regulation of secondary shoot formation"/>
    <property type="evidence" value="ECO:0000318"/>
    <property type="project" value="GO_Central"/>
</dbReference>
<dbReference type="GO" id="GO:0005634">
    <property type="term" value="C:nucleus"/>
    <property type="evidence" value="ECO:0000318"/>
    <property type="project" value="GO_Central"/>
</dbReference>
<dbReference type="Pfam" id="PF03634">
    <property type="entry name" value="TCP"/>
    <property type="match status" value="1"/>
</dbReference>
<gene>
    <name evidence="8" type="ORF">MIMGU_mgv1a008934mg</name>
</gene>
<evidence type="ECO:0000256" key="4">
    <source>
        <dbReference type="ARBA" id="ARBA00023163"/>
    </source>
</evidence>
<proteinExistence type="predicted"/>
<protein>
    <recommendedName>
        <fullName evidence="7">TCP domain-containing protein</fullName>
    </recommendedName>
</protein>
<sequence length="358" mass="38291">MDELNPDEEEGANKRRAPNDAVDLYGGVDRRVRLSVNTAIQFYDLQDRLGLDQPSKAVEWLLKAAAASITDLPPMSNPFPESPKQQLSDEKIKLSSAAGSDLLAFDSGEVDMDGGEISYLRQQMPTKSSACSNNSETSKGSGLSLSRSENWIKADNKKEKEGESSHVASFTELLSGGINSFNNAHNGGSFRQNPNRRGGGGGGDAIQSSDYFKTGLLGQLQFANSPKSVAAGSNHHHHHHNHNAEFQNFAFPAAGGNGGSSEYNLNFTISSANNSPGFTAFNRGTLQSNSPPPSLLSHDIQRFNNPPADDGSTPNFFISGGGAAAPVQNHNHFLSGFDAGLHLYYGDAHSNKGKLEKK</sequence>
<dbReference type="GO" id="GO:0003700">
    <property type="term" value="F:DNA-binding transcription factor activity"/>
    <property type="evidence" value="ECO:0000318"/>
    <property type="project" value="GO_Central"/>
</dbReference>
<feature type="region of interest" description="Disordered" evidence="6">
    <location>
        <begin position="1"/>
        <end position="20"/>
    </location>
</feature>
<dbReference type="STRING" id="4155.A0A022RU18"/>
<evidence type="ECO:0000256" key="5">
    <source>
        <dbReference type="ARBA" id="ARBA00023242"/>
    </source>
</evidence>
<dbReference type="PANTHER" id="PTHR31072">
    <property type="entry name" value="TRANSCRIPTION FACTOR TCP4-RELATED"/>
    <property type="match status" value="1"/>
</dbReference>
<accession>A0A022RU18</accession>
<dbReference type="GO" id="GO:0043565">
    <property type="term" value="F:sequence-specific DNA binding"/>
    <property type="evidence" value="ECO:0000318"/>
    <property type="project" value="GO_Central"/>
</dbReference>
<feature type="compositionally biased region" description="Acidic residues" evidence="6">
    <location>
        <begin position="1"/>
        <end position="10"/>
    </location>
</feature>
<organism evidence="8 9">
    <name type="scientific">Erythranthe guttata</name>
    <name type="common">Yellow monkey flower</name>
    <name type="synonym">Mimulus guttatus</name>
    <dbReference type="NCBI Taxonomy" id="4155"/>
    <lineage>
        <taxon>Eukaryota</taxon>
        <taxon>Viridiplantae</taxon>
        <taxon>Streptophyta</taxon>
        <taxon>Embryophyta</taxon>
        <taxon>Tracheophyta</taxon>
        <taxon>Spermatophyta</taxon>
        <taxon>Magnoliopsida</taxon>
        <taxon>eudicotyledons</taxon>
        <taxon>Gunneridae</taxon>
        <taxon>Pentapetalae</taxon>
        <taxon>asterids</taxon>
        <taxon>lamiids</taxon>
        <taxon>Lamiales</taxon>
        <taxon>Phrymaceae</taxon>
        <taxon>Erythranthe</taxon>
    </lineage>
</organism>
<dbReference type="EMBL" id="KI630264">
    <property type="protein sequence ID" value="EYU43253.1"/>
    <property type="molecule type" value="Genomic_DNA"/>
</dbReference>
<comment type="subcellular location">
    <subcellularLocation>
        <location evidence="1">Nucleus</location>
    </subcellularLocation>
</comment>